<dbReference type="GO" id="GO:0009055">
    <property type="term" value="F:electron transfer activity"/>
    <property type="evidence" value="ECO:0007669"/>
    <property type="project" value="InterPro"/>
</dbReference>
<keyword evidence="9 13" id="KW-1133">Transmembrane helix</keyword>
<dbReference type="InterPro" id="IPR011577">
    <property type="entry name" value="Cyt_b561_bac/Ni-Hgenase"/>
</dbReference>
<organism evidence="15 16">
    <name type="scientific">Brenneria goodwinii</name>
    <dbReference type="NCBI Taxonomy" id="1109412"/>
    <lineage>
        <taxon>Bacteria</taxon>
        <taxon>Pseudomonadati</taxon>
        <taxon>Pseudomonadota</taxon>
        <taxon>Gammaproteobacteria</taxon>
        <taxon>Enterobacterales</taxon>
        <taxon>Pectobacteriaceae</taxon>
        <taxon>Brenneria</taxon>
    </lineage>
</organism>
<keyword evidence="5" id="KW-0349">Heme</keyword>
<evidence type="ECO:0000256" key="1">
    <source>
        <dbReference type="ARBA" id="ARBA00001970"/>
    </source>
</evidence>
<comment type="cofactor">
    <cofactor evidence="1">
        <name>heme b</name>
        <dbReference type="ChEBI" id="CHEBI:60344"/>
    </cofactor>
</comment>
<dbReference type="Pfam" id="PF01292">
    <property type="entry name" value="Ni_hydr_CYTB"/>
    <property type="match status" value="1"/>
</dbReference>
<dbReference type="GO" id="GO:0046872">
    <property type="term" value="F:metal ion binding"/>
    <property type="evidence" value="ECO:0007669"/>
    <property type="project" value="UniProtKB-KW"/>
</dbReference>
<evidence type="ECO:0000256" key="2">
    <source>
        <dbReference type="ARBA" id="ARBA00004651"/>
    </source>
</evidence>
<evidence type="ECO:0000256" key="12">
    <source>
        <dbReference type="ARBA" id="ARBA00037975"/>
    </source>
</evidence>
<dbReference type="STRING" id="1109412.BN1221_03300"/>
<evidence type="ECO:0000256" key="10">
    <source>
        <dbReference type="ARBA" id="ARBA00023004"/>
    </source>
</evidence>
<dbReference type="PANTHER" id="PTHR30529">
    <property type="entry name" value="CYTOCHROME B561"/>
    <property type="match status" value="1"/>
</dbReference>
<feature type="transmembrane region" description="Helical" evidence="13">
    <location>
        <begin position="12"/>
        <end position="29"/>
    </location>
</feature>
<sequence>MSKSDRFSGVQIALHWAVFILLIVTYATIELRGLAPRGTLARQIMMGLHFSCGFTILLLMVARLFYKMKYATPPVEPPYPRWQHYLAHLTHGLIYALFLALPVLGLSSRYLRGNDWALFGIGMPVASTPNAELARSLIDLHETLAPLGYWLIGLHVCAALFHHYFMRDNTLLRMMPVGKKRTST</sequence>
<feature type="domain" description="Cytochrome b561 bacterial/Ni-hydrogenase" evidence="14">
    <location>
        <begin position="6"/>
        <end position="176"/>
    </location>
</feature>
<dbReference type="NCBIfam" id="NF008566">
    <property type="entry name" value="PRK11513.1"/>
    <property type="match status" value="1"/>
</dbReference>
<keyword evidence="16" id="KW-1185">Reference proteome</keyword>
<evidence type="ECO:0000256" key="11">
    <source>
        <dbReference type="ARBA" id="ARBA00023136"/>
    </source>
</evidence>
<comment type="subcellular location">
    <subcellularLocation>
        <location evidence="2">Cell membrane</location>
        <topology evidence="2">Multi-pass membrane protein</topology>
    </subcellularLocation>
</comment>
<feature type="transmembrane region" description="Helical" evidence="13">
    <location>
        <begin position="44"/>
        <end position="66"/>
    </location>
</feature>
<dbReference type="GO" id="GO:0022904">
    <property type="term" value="P:respiratory electron transport chain"/>
    <property type="evidence" value="ECO:0007669"/>
    <property type="project" value="InterPro"/>
</dbReference>
<evidence type="ECO:0000256" key="8">
    <source>
        <dbReference type="ARBA" id="ARBA00022982"/>
    </source>
</evidence>
<keyword evidence="6 13" id="KW-0812">Transmembrane</keyword>
<name>A0A0G4JY05_9GAMM</name>
<evidence type="ECO:0000256" key="5">
    <source>
        <dbReference type="ARBA" id="ARBA00022617"/>
    </source>
</evidence>
<evidence type="ECO:0000256" key="13">
    <source>
        <dbReference type="SAM" id="Phobius"/>
    </source>
</evidence>
<evidence type="ECO:0000256" key="4">
    <source>
        <dbReference type="ARBA" id="ARBA00022475"/>
    </source>
</evidence>
<proteinExistence type="inferred from homology"/>
<dbReference type="InterPro" id="IPR016174">
    <property type="entry name" value="Di-haem_cyt_TM"/>
</dbReference>
<dbReference type="EMBL" id="CGIG01000001">
    <property type="protein sequence ID" value="CPR18601.1"/>
    <property type="molecule type" value="Genomic_DNA"/>
</dbReference>
<dbReference type="AlphaFoldDB" id="A0A0G4JY05"/>
<evidence type="ECO:0000313" key="15">
    <source>
        <dbReference type="EMBL" id="CPR18601.1"/>
    </source>
</evidence>
<dbReference type="SUPFAM" id="SSF81342">
    <property type="entry name" value="Transmembrane di-heme cytochromes"/>
    <property type="match status" value="1"/>
</dbReference>
<dbReference type="GO" id="GO:0020037">
    <property type="term" value="F:heme binding"/>
    <property type="evidence" value="ECO:0007669"/>
    <property type="project" value="TreeGrafter"/>
</dbReference>
<comment type="similarity">
    <text evidence="12">Belongs to the cytochrome b561 family.</text>
</comment>
<feature type="transmembrane region" description="Helical" evidence="13">
    <location>
        <begin position="147"/>
        <end position="165"/>
    </location>
</feature>
<evidence type="ECO:0000256" key="6">
    <source>
        <dbReference type="ARBA" id="ARBA00022692"/>
    </source>
</evidence>
<protein>
    <submittedName>
        <fullName evidence="15">Cytochrome b(561)</fullName>
    </submittedName>
</protein>
<dbReference type="InterPro" id="IPR052168">
    <property type="entry name" value="Cytochrome_b561_oxidase"/>
</dbReference>
<gene>
    <name evidence="15" type="ORF">BN1221_03300</name>
</gene>
<dbReference type="RefSeq" id="WP_048638198.1">
    <property type="nucleotide sequence ID" value="NZ_CGIG01000001.1"/>
</dbReference>
<dbReference type="OrthoDB" id="8589936at2"/>
<evidence type="ECO:0000313" key="16">
    <source>
        <dbReference type="Proteomes" id="UP000044377"/>
    </source>
</evidence>
<dbReference type="GO" id="GO:0005886">
    <property type="term" value="C:plasma membrane"/>
    <property type="evidence" value="ECO:0007669"/>
    <property type="project" value="UniProtKB-SubCell"/>
</dbReference>
<reference evidence="16" key="1">
    <citation type="submission" date="2015-01" db="EMBL/GenBank/DDBJ databases">
        <authorList>
            <person name="Paterson Steve"/>
        </authorList>
    </citation>
    <scope>NUCLEOTIDE SEQUENCE [LARGE SCALE GENOMIC DNA]</scope>
    <source>
        <strain evidence="16">OBR1</strain>
    </source>
</reference>
<keyword evidence="11 13" id="KW-0472">Membrane</keyword>
<evidence type="ECO:0000256" key="7">
    <source>
        <dbReference type="ARBA" id="ARBA00022723"/>
    </source>
</evidence>
<feature type="transmembrane region" description="Helical" evidence="13">
    <location>
        <begin position="86"/>
        <end position="106"/>
    </location>
</feature>
<keyword evidence="7" id="KW-0479">Metal-binding</keyword>
<keyword evidence="3" id="KW-0813">Transport</keyword>
<evidence type="ECO:0000259" key="14">
    <source>
        <dbReference type="Pfam" id="PF01292"/>
    </source>
</evidence>
<keyword evidence="8" id="KW-0249">Electron transport</keyword>
<dbReference type="Proteomes" id="UP000044377">
    <property type="component" value="Unassembled WGS sequence"/>
</dbReference>
<keyword evidence="4" id="KW-1003">Cell membrane</keyword>
<accession>A0A0G4JY05</accession>
<keyword evidence="10" id="KW-0408">Iron</keyword>
<dbReference type="PANTHER" id="PTHR30529:SF4">
    <property type="entry name" value="SUPEROXIDE OXIDASE CYBB"/>
    <property type="match status" value="1"/>
</dbReference>
<evidence type="ECO:0000256" key="3">
    <source>
        <dbReference type="ARBA" id="ARBA00022448"/>
    </source>
</evidence>
<evidence type="ECO:0000256" key="9">
    <source>
        <dbReference type="ARBA" id="ARBA00022989"/>
    </source>
</evidence>